<keyword evidence="3 5" id="KW-1133">Transmembrane helix</keyword>
<dbReference type="STRING" id="869210.Marky_1772"/>
<name>F2NPK5_MARHT</name>
<dbReference type="HOGENOM" id="CLU_024570_2_1_0"/>
<dbReference type="InterPro" id="IPR002035">
    <property type="entry name" value="VWF_A"/>
</dbReference>
<evidence type="ECO:0000313" key="7">
    <source>
        <dbReference type="EMBL" id="AEB12506.1"/>
    </source>
</evidence>
<dbReference type="OrthoDB" id="8882959at2"/>
<dbReference type="SMART" id="SM00327">
    <property type="entry name" value="VWA"/>
    <property type="match status" value="1"/>
</dbReference>
<dbReference type="InterPro" id="IPR050768">
    <property type="entry name" value="UPF0353/GerABKA_families"/>
</dbReference>
<dbReference type="AlphaFoldDB" id="F2NPK5"/>
<feature type="transmembrane region" description="Helical" evidence="5">
    <location>
        <begin position="56"/>
        <end position="77"/>
    </location>
</feature>
<gene>
    <name evidence="7" type="ordered locus">Marky_1772</name>
</gene>
<dbReference type="eggNOG" id="COG2304">
    <property type="taxonomic scope" value="Bacteria"/>
</dbReference>
<dbReference type="InterPro" id="IPR036465">
    <property type="entry name" value="vWFA_dom_sf"/>
</dbReference>
<dbReference type="Gene3D" id="3.40.50.410">
    <property type="entry name" value="von Willebrand factor, type A domain"/>
    <property type="match status" value="1"/>
</dbReference>
<evidence type="ECO:0000256" key="5">
    <source>
        <dbReference type="SAM" id="Phobius"/>
    </source>
</evidence>
<dbReference type="EMBL" id="CP002630">
    <property type="protein sequence ID" value="AEB12506.1"/>
    <property type="molecule type" value="Genomic_DNA"/>
</dbReference>
<evidence type="ECO:0000256" key="1">
    <source>
        <dbReference type="ARBA" id="ARBA00022475"/>
    </source>
</evidence>
<dbReference type="KEGG" id="mhd:Marky_1772"/>
<sequence length="328" mass="35151">MAFVWPLMLLGLLLLPLLAGGGVLLARRRARAALEVADAELWPHLRRAPTGWVAQLPWLLYLAAIALLLVGAARPVASLPLLVNRATVMVVVDTSKSMIAVDQSPSRLEAARAIVRTFLDRVPRGARVGLVSFSAYASVLVLPTARHVEVRKALEALEPQEATSLGAAILAAVRALPGRERAGEELLGRDPVPPELQELPPATVLLISDGVSTSGLDPLEAARVARAHQVRIYTVGVGSPRGSIQEVDGQLSFIPFDPSGLEQIAALTGGRYVYPPTPDALEAVPAELGYAPRWEHQRLEISAFFAAGGFVLVLVGGLLSLRWYRRLP</sequence>
<evidence type="ECO:0000256" key="2">
    <source>
        <dbReference type="ARBA" id="ARBA00022692"/>
    </source>
</evidence>
<evidence type="ECO:0000313" key="8">
    <source>
        <dbReference type="Proteomes" id="UP000007030"/>
    </source>
</evidence>
<feature type="domain" description="VWFA" evidence="6">
    <location>
        <begin position="87"/>
        <end position="288"/>
    </location>
</feature>
<dbReference type="SUPFAM" id="SSF53300">
    <property type="entry name" value="vWA-like"/>
    <property type="match status" value="1"/>
</dbReference>
<protein>
    <submittedName>
        <fullName evidence="7">von Willebrand factor type A</fullName>
    </submittedName>
</protein>
<keyword evidence="4 5" id="KW-0472">Membrane</keyword>
<feature type="transmembrane region" description="Helical" evidence="5">
    <location>
        <begin position="303"/>
        <end position="324"/>
    </location>
</feature>
<evidence type="ECO:0000259" key="6">
    <source>
        <dbReference type="PROSITE" id="PS50234"/>
    </source>
</evidence>
<dbReference type="PANTHER" id="PTHR22550:SF5">
    <property type="entry name" value="LEUCINE ZIPPER PROTEIN 4"/>
    <property type="match status" value="1"/>
</dbReference>
<dbReference type="PROSITE" id="PS50234">
    <property type="entry name" value="VWFA"/>
    <property type="match status" value="1"/>
</dbReference>
<keyword evidence="2 5" id="KW-0812">Transmembrane</keyword>
<keyword evidence="1" id="KW-1003">Cell membrane</keyword>
<accession>F2NPK5</accession>
<keyword evidence="8" id="KW-1185">Reference proteome</keyword>
<dbReference type="RefSeq" id="WP_013704552.1">
    <property type="nucleotide sequence ID" value="NC_015387.1"/>
</dbReference>
<evidence type="ECO:0000256" key="3">
    <source>
        <dbReference type="ARBA" id="ARBA00022989"/>
    </source>
</evidence>
<proteinExistence type="predicted"/>
<dbReference type="Pfam" id="PF13519">
    <property type="entry name" value="VWA_2"/>
    <property type="match status" value="1"/>
</dbReference>
<reference evidence="7 8" key="1">
    <citation type="journal article" date="2012" name="Stand. Genomic Sci.">
        <title>Complete genome sequence of the aerobic, heterotroph Marinithermus hydrothermalis type strain (T1(T)) from a deep-sea hydrothermal vent chimney.</title>
        <authorList>
            <person name="Copeland A."/>
            <person name="Gu W."/>
            <person name="Yasawong M."/>
            <person name="Lapidus A."/>
            <person name="Lucas S."/>
            <person name="Deshpande S."/>
            <person name="Pagani I."/>
            <person name="Tapia R."/>
            <person name="Cheng J.F."/>
            <person name="Goodwin L.A."/>
            <person name="Pitluck S."/>
            <person name="Liolios K."/>
            <person name="Ivanova N."/>
            <person name="Mavromatis K."/>
            <person name="Mikhailova N."/>
            <person name="Pati A."/>
            <person name="Chen A."/>
            <person name="Palaniappan K."/>
            <person name="Land M."/>
            <person name="Pan C."/>
            <person name="Brambilla E.M."/>
            <person name="Rohde M."/>
            <person name="Tindall B.J."/>
            <person name="Sikorski J."/>
            <person name="Goker M."/>
            <person name="Detter J.C."/>
            <person name="Bristow J."/>
            <person name="Eisen J.A."/>
            <person name="Markowitz V."/>
            <person name="Hugenholtz P."/>
            <person name="Kyrpides N.C."/>
            <person name="Klenk H.P."/>
            <person name="Woyke T."/>
        </authorList>
    </citation>
    <scope>NUCLEOTIDE SEQUENCE [LARGE SCALE GENOMIC DNA]</scope>
    <source>
        <strain evidence="8">DSM 14884 / JCM 11576 / T1</strain>
    </source>
</reference>
<evidence type="ECO:0000256" key="4">
    <source>
        <dbReference type="ARBA" id="ARBA00023136"/>
    </source>
</evidence>
<organism evidence="7 8">
    <name type="scientific">Marinithermus hydrothermalis (strain DSM 14884 / JCM 11576 / T1)</name>
    <dbReference type="NCBI Taxonomy" id="869210"/>
    <lineage>
        <taxon>Bacteria</taxon>
        <taxon>Thermotogati</taxon>
        <taxon>Deinococcota</taxon>
        <taxon>Deinococci</taxon>
        <taxon>Thermales</taxon>
        <taxon>Thermaceae</taxon>
        <taxon>Marinithermus</taxon>
    </lineage>
</organism>
<dbReference type="Proteomes" id="UP000007030">
    <property type="component" value="Chromosome"/>
</dbReference>
<dbReference type="PANTHER" id="PTHR22550">
    <property type="entry name" value="SPORE GERMINATION PROTEIN"/>
    <property type="match status" value="1"/>
</dbReference>